<dbReference type="Proteomes" id="UP000179807">
    <property type="component" value="Unassembled WGS sequence"/>
</dbReference>
<dbReference type="GeneID" id="94842904"/>
<sequence length="472" mass="54772">MDLHSDDNIFQSNEKSEAELFEGTSDQKTQTLDLQNTRIHMIDQNTSNIINSILDTIQKSEGSNQIRISAKISSELTPDEVCQIYLTQISDSQKVNSKDFLYNFCEDTLKISPIQISITFSHMVKTENDLFILFSHEPGCLDVFLDHFVPTLNQYDFHDNQLTEMRIALIDSITYILVLFNDEIGRLVHVLKKFYSSLLLIMNNADYLSQIAAFRNAAYLYKECSVFVPKKTKKLWLFRMMAYSPSTSPNHLPAVNFIIRNYPDGFLFLPLCQVIIRQAMNDISNLSIYSLKSLEIFLSLCSDEEPFEIYIFLFRLIICNYYLGDPAVDVVCSTIITFAEDEDSLRWFVFLLRKLLIFMALSNENGRYKNRQILIEKLFDKLILVSIEYLKVSLYMILNAIIRNGYCKHLKDKTNIEYQEVDCLVDSFLMSGICDLIFPQDYKKFAQYPYEADIDSALIEDEYQSDDSITSE</sequence>
<dbReference type="EMBL" id="MLAK01000918">
    <property type="protein sequence ID" value="OHT01285.1"/>
    <property type="molecule type" value="Genomic_DNA"/>
</dbReference>
<dbReference type="VEuPathDB" id="TrichDB:TRFO_31910"/>
<evidence type="ECO:0000313" key="1">
    <source>
        <dbReference type="EMBL" id="OHT01285.1"/>
    </source>
</evidence>
<reference evidence="1" key="1">
    <citation type="submission" date="2016-10" db="EMBL/GenBank/DDBJ databases">
        <authorList>
            <person name="Benchimol M."/>
            <person name="Almeida L.G."/>
            <person name="Vasconcelos A.T."/>
            <person name="Perreira-Neves A."/>
            <person name="Rosa I.A."/>
            <person name="Tasca T."/>
            <person name="Bogo M.R."/>
            <person name="de Souza W."/>
        </authorList>
    </citation>
    <scope>NUCLEOTIDE SEQUENCE [LARGE SCALE GENOMIC DNA]</scope>
    <source>
        <strain evidence="1">K</strain>
    </source>
</reference>
<organism evidence="1 2">
    <name type="scientific">Tritrichomonas foetus</name>
    <dbReference type="NCBI Taxonomy" id="1144522"/>
    <lineage>
        <taxon>Eukaryota</taxon>
        <taxon>Metamonada</taxon>
        <taxon>Parabasalia</taxon>
        <taxon>Tritrichomonadida</taxon>
        <taxon>Tritrichomonadidae</taxon>
        <taxon>Tritrichomonas</taxon>
    </lineage>
</organism>
<gene>
    <name evidence="1" type="ORF">TRFO_31910</name>
</gene>
<proteinExistence type="predicted"/>
<accession>A0A1J4JVJ1</accession>
<dbReference type="RefSeq" id="XP_068354421.1">
    <property type="nucleotide sequence ID" value="XM_068508200.1"/>
</dbReference>
<evidence type="ECO:0000313" key="2">
    <source>
        <dbReference type="Proteomes" id="UP000179807"/>
    </source>
</evidence>
<name>A0A1J4JVJ1_9EUKA</name>
<comment type="caution">
    <text evidence="1">The sequence shown here is derived from an EMBL/GenBank/DDBJ whole genome shotgun (WGS) entry which is preliminary data.</text>
</comment>
<dbReference type="AlphaFoldDB" id="A0A1J4JVJ1"/>
<keyword evidence="2" id="KW-1185">Reference proteome</keyword>
<protein>
    <submittedName>
        <fullName evidence="1">Uncharacterized protein</fullName>
    </submittedName>
</protein>